<protein>
    <submittedName>
        <fullName evidence="5">Nitroreductase</fullName>
    </submittedName>
</protein>
<dbReference type="SUPFAM" id="SSF55469">
    <property type="entry name" value="FMN-dependent nitroreductase-like"/>
    <property type="match status" value="1"/>
</dbReference>
<dbReference type="InterPro" id="IPR050627">
    <property type="entry name" value="Nitroreductase/BluB"/>
</dbReference>
<keyword evidence="2" id="KW-0288">FMN</keyword>
<organism evidence="5 6">
    <name type="scientific">Lutibacter oceani</name>
    <dbReference type="NCBI Taxonomy" id="1853311"/>
    <lineage>
        <taxon>Bacteria</taxon>
        <taxon>Pseudomonadati</taxon>
        <taxon>Bacteroidota</taxon>
        <taxon>Flavobacteriia</taxon>
        <taxon>Flavobacteriales</taxon>
        <taxon>Flavobacteriaceae</taxon>
        <taxon>Lutibacter</taxon>
    </lineage>
</organism>
<evidence type="ECO:0000256" key="2">
    <source>
        <dbReference type="ARBA" id="ARBA00022643"/>
    </source>
</evidence>
<proteinExistence type="predicted"/>
<dbReference type="GO" id="GO:0016491">
    <property type="term" value="F:oxidoreductase activity"/>
    <property type="evidence" value="ECO:0007669"/>
    <property type="project" value="UniProtKB-KW"/>
</dbReference>
<evidence type="ECO:0000313" key="6">
    <source>
        <dbReference type="Proteomes" id="UP000256429"/>
    </source>
</evidence>
<keyword evidence="1" id="KW-0285">Flavoprotein</keyword>
<dbReference type="AlphaFoldDB" id="A0A3D9RSH8"/>
<dbReference type="Pfam" id="PF00881">
    <property type="entry name" value="Nitroreductase"/>
    <property type="match status" value="1"/>
</dbReference>
<comment type="caution">
    <text evidence="5">The sequence shown here is derived from an EMBL/GenBank/DDBJ whole genome shotgun (WGS) entry which is preliminary data.</text>
</comment>
<dbReference type="InterPro" id="IPR000415">
    <property type="entry name" value="Nitroreductase-like"/>
</dbReference>
<keyword evidence="6" id="KW-1185">Reference proteome</keyword>
<name>A0A3D9RSH8_9FLAO</name>
<dbReference type="InterPro" id="IPR029479">
    <property type="entry name" value="Nitroreductase"/>
</dbReference>
<dbReference type="EMBL" id="QTTQ01000009">
    <property type="protein sequence ID" value="REE82919.1"/>
    <property type="molecule type" value="Genomic_DNA"/>
</dbReference>
<dbReference type="RefSeq" id="WP_115877620.1">
    <property type="nucleotide sequence ID" value="NZ_QTTQ01000009.1"/>
</dbReference>
<evidence type="ECO:0000259" key="4">
    <source>
        <dbReference type="Pfam" id="PF00881"/>
    </source>
</evidence>
<evidence type="ECO:0000313" key="5">
    <source>
        <dbReference type="EMBL" id="REE82919.1"/>
    </source>
</evidence>
<keyword evidence="3" id="KW-0560">Oxidoreductase</keyword>
<evidence type="ECO:0000256" key="3">
    <source>
        <dbReference type="ARBA" id="ARBA00023002"/>
    </source>
</evidence>
<dbReference type="PANTHER" id="PTHR23026:SF90">
    <property type="entry name" value="IODOTYROSINE DEIODINASE 1"/>
    <property type="match status" value="1"/>
</dbReference>
<dbReference type="PANTHER" id="PTHR23026">
    <property type="entry name" value="NADPH NITROREDUCTASE"/>
    <property type="match status" value="1"/>
</dbReference>
<dbReference type="Gene3D" id="3.40.109.10">
    <property type="entry name" value="NADH Oxidase"/>
    <property type="match status" value="1"/>
</dbReference>
<dbReference type="OrthoDB" id="9809288at2"/>
<gene>
    <name evidence="5" type="ORF">BX611_0194</name>
</gene>
<reference evidence="5 6" key="1">
    <citation type="submission" date="2018-08" db="EMBL/GenBank/DDBJ databases">
        <title>Genomic Encyclopedia of Type Strains, Phase III (KMG-III): the genomes of soil and plant-associated and newly described type strains.</title>
        <authorList>
            <person name="Whitman W."/>
        </authorList>
    </citation>
    <scope>NUCLEOTIDE SEQUENCE [LARGE SCALE GENOMIC DNA]</scope>
    <source>
        <strain evidence="5 6">325-5</strain>
    </source>
</reference>
<sequence length="229" mass="26731">MKKDNYILVDGFKHYRYLQESYSENEMLSKSKNYFEWANKRRSVRHFSEKQIPIEVIENIIKTASTAPSGANKQPWTFCVVKSAEIKKEIRLAAEEEERKSYNERMSDEWLEDLKHLGTDANKPFLELAPYLIVVFKRPYEIDADGNKYQNYYVNESVGLACGMLISAIHNAGLVTLTHTPSPMRFLEKILKRPANERAFLLLPVGYNSEESYVPDIKRKTMEEVMKLY</sequence>
<dbReference type="Proteomes" id="UP000256429">
    <property type="component" value="Unassembled WGS sequence"/>
</dbReference>
<feature type="domain" description="Nitroreductase" evidence="4">
    <location>
        <begin position="40"/>
        <end position="207"/>
    </location>
</feature>
<evidence type="ECO:0000256" key="1">
    <source>
        <dbReference type="ARBA" id="ARBA00022630"/>
    </source>
</evidence>
<dbReference type="CDD" id="cd02144">
    <property type="entry name" value="iodotyrosine_dehalogenase"/>
    <property type="match status" value="1"/>
</dbReference>
<accession>A0A3D9RSH8</accession>